<dbReference type="OrthoDB" id="9801056at2"/>
<dbReference type="EMBL" id="SIXI01000004">
    <property type="protein sequence ID" value="TBO30354.1"/>
    <property type="molecule type" value="Genomic_DNA"/>
</dbReference>
<accession>A0A4Q9H3R3</accession>
<dbReference type="InterPro" id="IPR001509">
    <property type="entry name" value="Epimerase_deHydtase"/>
</dbReference>
<organism evidence="2 3">
    <name type="scientific">Aquabacterium lacunae</name>
    <dbReference type="NCBI Taxonomy" id="2528630"/>
    <lineage>
        <taxon>Bacteria</taxon>
        <taxon>Pseudomonadati</taxon>
        <taxon>Pseudomonadota</taxon>
        <taxon>Betaproteobacteria</taxon>
        <taxon>Burkholderiales</taxon>
        <taxon>Aquabacterium</taxon>
    </lineage>
</organism>
<dbReference type="AlphaFoldDB" id="A0A4Q9H3R3"/>
<dbReference type="Proteomes" id="UP000292120">
    <property type="component" value="Unassembled WGS sequence"/>
</dbReference>
<dbReference type="Pfam" id="PF01370">
    <property type="entry name" value="Epimerase"/>
    <property type="match status" value="1"/>
</dbReference>
<proteinExistence type="predicted"/>
<reference evidence="2 3" key="1">
    <citation type="submission" date="2019-02" db="EMBL/GenBank/DDBJ databases">
        <title>Aquabacterium sp. strain KMB7.</title>
        <authorList>
            <person name="Chen W.-M."/>
        </authorList>
    </citation>
    <scope>NUCLEOTIDE SEQUENCE [LARGE SCALE GENOMIC DNA]</scope>
    <source>
        <strain evidence="2 3">KMB7</strain>
    </source>
</reference>
<protein>
    <submittedName>
        <fullName evidence="2">NAD-dependent epimerase/dehydratase family protein</fullName>
    </submittedName>
</protein>
<evidence type="ECO:0000259" key="1">
    <source>
        <dbReference type="Pfam" id="PF01370"/>
    </source>
</evidence>
<evidence type="ECO:0000313" key="3">
    <source>
        <dbReference type="Proteomes" id="UP000292120"/>
    </source>
</evidence>
<dbReference type="Gene3D" id="3.40.50.720">
    <property type="entry name" value="NAD(P)-binding Rossmann-like Domain"/>
    <property type="match status" value="1"/>
</dbReference>
<gene>
    <name evidence="2" type="ORF">EYS42_11730</name>
</gene>
<keyword evidence="3" id="KW-1185">Reference proteome</keyword>
<dbReference type="SUPFAM" id="SSF51735">
    <property type="entry name" value="NAD(P)-binding Rossmann-fold domains"/>
    <property type="match status" value="1"/>
</dbReference>
<dbReference type="InterPro" id="IPR036291">
    <property type="entry name" value="NAD(P)-bd_dom_sf"/>
</dbReference>
<name>A0A4Q9H3R3_9BURK</name>
<comment type="caution">
    <text evidence="2">The sequence shown here is derived from an EMBL/GenBank/DDBJ whole genome shotgun (WGS) entry which is preliminary data.</text>
</comment>
<feature type="domain" description="NAD-dependent epimerase/dehydratase" evidence="1">
    <location>
        <begin position="92"/>
        <end position="256"/>
    </location>
</feature>
<evidence type="ECO:0000313" key="2">
    <source>
        <dbReference type="EMBL" id="TBO30354.1"/>
    </source>
</evidence>
<sequence length="333" mass="35746">MAGCLASTICQHAVSDSTARHRQTRRVSPGTKVPPSAAVLVALVGLAPPVLETGMQVTVVGTHSMIAQALSTLPATAGWRWLTHAQAADPVETFDNTDVVLNCAFAPALRTGALDPADDIDMKLALRLMPHPRAHLITLSTRMVYGLSVDGTPWRESMPCNPHTPYGRNKLQIEAQLHSLLGPRLTVLRLSNVFGLELANGRRSFMAQAQQALLSRGCISLDVSPFVARDFIPLDHLAASLLKVIHGVQPGCYNLGAGVAVPVGRVMQRLTMGLGRGQMLVTDWREHDPFALDIGRAVQTFSIRPLSADEVLAACDTLGATLRERSEAMSCST</sequence>